<feature type="domain" description="Glycoside hydrolase 131 catalytic N-terminal" evidence="1">
    <location>
        <begin position="26"/>
        <end position="283"/>
    </location>
</feature>
<evidence type="ECO:0000259" key="1">
    <source>
        <dbReference type="Pfam" id="PF18271"/>
    </source>
</evidence>
<dbReference type="Pfam" id="PF18271">
    <property type="entry name" value="GH131_N"/>
    <property type="match status" value="1"/>
</dbReference>
<accession>A0A9P7Q1N8</accession>
<sequence length="290" mass="31741">MRTDFAINFVAIATAAASATAKCAMVFDGRVPANFTLEQFDVKNNIFDPSFVVGANQTFSSMLRFVNRGHLRSLYDRAGVTKPVEVTINDKSIFAPSASNVQVGFRRTELMIASNSGKDDSTTGIKTLHFSIAKDPSRPLNLDYEYQLSWLEDSSFSMNQFVLKTGNITGVNTVHPDSLTLFGNTNKFGDVLFTTPFTAGTFHNFALKLDFTRNTTEVRYSTGLHPLKSVAGPRANDISGQGQFHFGLLKKGLNGNGDSKKGTQDTGINEGIIYGGIFMEDSSKKCRCNH</sequence>
<dbReference type="Proteomes" id="UP000732380">
    <property type="component" value="Unassembled WGS sequence"/>
</dbReference>
<dbReference type="EMBL" id="SRQM01000183">
    <property type="protein sequence ID" value="KAG6116263.1"/>
    <property type="molecule type" value="Genomic_DNA"/>
</dbReference>
<dbReference type="PANTHER" id="PTHR34612">
    <property type="entry name" value="GH131_N DOMAIN-CONTAINING PROTEIN"/>
    <property type="match status" value="1"/>
</dbReference>
<dbReference type="AlphaFoldDB" id="A0A9P7Q1N8"/>
<dbReference type="Gene3D" id="2.60.120.1160">
    <property type="match status" value="1"/>
</dbReference>
<evidence type="ECO:0000313" key="2">
    <source>
        <dbReference type="EMBL" id="KAG6116263.1"/>
    </source>
</evidence>
<name>A0A9P7Q1N8_9HYPO</name>
<dbReference type="InterPro" id="IPR041524">
    <property type="entry name" value="GH131_N"/>
</dbReference>
<proteinExistence type="predicted"/>
<dbReference type="PANTHER" id="PTHR34612:SF2">
    <property type="entry name" value="GLYCOSIDE HYDROLASE 131 CATALYTIC N-TERMINAL DOMAIN-CONTAINING PROTEIN"/>
    <property type="match status" value="1"/>
</dbReference>
<organism evidence="2 3">
    <name type="scientific">Claviceps humidiphila</name>
    <dbReference type="NCBI Taxonomy" id="1294629"/>
    <lineage>
        <taxon>Eukaryota</taxon>
        <taxon>Fungi</taxon>
        <taxon>Dikarya</taxon>
        <taxon>Ascomycota</taxon>
        <taxon>Pezizomycotina</taxon>
        <taxon>Sordariomycetes</taxon>
        <taxon>Hypocreomycetidae</taxon>
        <taxon>Hypocreales</taxon>
        <taxon>Clavicipitaceae</taxon>
        <taxon>Claviceps</taxon>
    </lineage>
</organism>
<gene>
    <name evidence="2" type="ORF">E4U13_001992</name>
</gene>
<evidence type="ECO:0000313" key="3">
    <source>
        <dbReference type="Proteomes" id="UP000732380"/>
    </source>
</evidence>
<keyword evidence="3" id="KW-1185">Reference proteome</keyword>
<reference evidence="2 3" key="1">
    <citation type="journal article" date="2020" name="bioRxiv">
        <title>Whole genome comparisons of ergot fungi reveals the divergence and evolution of species within the genus Claviceps are the result of varying mechanisms driving genome evolution and host range expansion.</title>
        <authorList>
            <person name="Wyka S.A."/>
            <person name="Mondo S.J."/>
            <person name="Liu M."/>
            <person name="Dettman J."/>
            <person name="Nalam V."/>
            <person name="Broders K.D."/>
        </authorList>
    </citation>
    <scope>NUCLEOTIDE SEQUENCE [LARGE SCALE GENOMIC DNA]</scope>
    <source>
        <strain evidence="2 3">LM576</strain>
    </source>
</reference>
<comment type="caution">
    <text evidence="2">The sequence shown here is derived from an EMBL/GenBank/DDBJ whole genome shotgun (WGS) entry which is preliminary data.</text>
</comment>
<protein>
    <recommendedName>
        <fullName evidence="1">Glycoside hydrolase 131 catalytic N-terminal domain-containing protein</fullName>
    </recommendedName>
</protein>